<dbReference type="EMBL" id="LLZZ01000169">
    <property type="protein sequence ID" value="KTA96695.1"/>
    <property type="molecule type" value="Genomic_DNA"/>
</dbReference>
<dbReference type="PANTHER" id="PTHR34693">
    <property type="entry name" value="PROTEIN PAR32"/>
    <property type="match status" value="1"/>
</dbReference>
<dbReference type="OMA" id="YKVTFGR"/>
<dbReference type="AlphaFoldDB" id="A0A0W0E6M6"/>
<dbReference type="PANTHER" id="PTHR34693:SF1">
    <property type="entry name" value="PROTEIN PAR32"/>
    <property type="match status" value="1"/>
</dbReference>
<gene>
    <name evidence="2" type="ORF">AO440_003829</name>
</gene>
<protein>
    <submittedName>
        <fullName evidence="2">Protein PAR32</fullName>
    </submittedName>
</protein>
<dbReference type="InterPro" id="IPR053203">
    <property type="entry name" value="Cisplatin_resist-associated"/>
</dbReference>
<proteinExistence type="predicted"/>
<dbReference type="VEuPathDB" id="FungiDB:GVI51_L00847"/>
<dbReference type="VEuPathDB" id="FungiDB:CAGL0L01067g"/>
<feature type="compositionally biased region" description="Basic and acidic residues" evidence="1">
    <location>
        <begin position="55"/>
        <end position="67"/>
    </location>
</feature>
<accession>A0A0W0E6M6</accession>
<name>A0A0W0E6M6_CANGB</name>
<dbReference type="VEuPathDB" id="FungiDB:GWK60_L04939"/>
<feature type="region of interest" description="Disordered" evidence="1">
    <location>
        <begin position="1"/>
        <end position="68"/>
    </location>
</feature>
<dbReference type="VEuPathDB" id="FungiDB:B1J91_L01067g"/>
<feature type="compositionally biased region" description="Polar residues" evidence="1">
    <location>
        <begin position="196"/>
        <end position="205"/>
    </location>
</feature>
<dbReference type="InterPro" id="IPR022024">
    <property type="entry name" value="DUF3602"/>
</dbReference>
<evidence type="ECO:0000313" key="3">
    <source>
        <dbReference type="Proteomes" id="UP000054886"/>
    </source>
</evidence>
<evidence type="ECO:0000313" key="2">
    <source>
        <dbReference type="EMBL" id="KTA96695.1"/>
    </source>
</evidence>
<organism evidence="2 3">
    <name type="scientific">Candida glabrata</name>
    <name type="common">Yeast</name>
    <name type="synonym">Torulopsis glabrata</name>
    <dbReference type="NCBI Taxonomy" id="5478"/>
    <lineage>
        <taxon>Eukaryota</taxon>
        <taxon>Fungi</taxon>
        <taxon>Dikarya</taxon>
        <taxon>Ascomycota</taxon>
        <taxon>Saccharomycotina</taxon>
        <taxon>Saccharomycetes</taxon>
        <taxon>Saccharomycetales</taxon>
        <taxon>Saccharomycetaceae</taxon>
        <taxon>Nakaseomyces</taxon>
    </lineage>
</organism>
<sequence length="205" mass="22365">MTEKYRISTGRGGAGNIHASDSRASPKLIKQGSQTPSILQPVYSTGRGGAGNMRRNTDPKLTRRAQDVDSMSEDLIDIDELMDHEDYIEPVNPVGALQADDNETAVDTSIGGRKQSRSHTSRSRSRSRSKSRLSKTLSATKSNTKHKPQEKVIIGRGGAGNIISPKSSNPKAKHMHSKNQNNKDKDKTKKKKGFLSSITSMFSST</sequence>
<comment type="caution">
    <text evidence="2">The sequence shown here is derived from an EMBL/GenBank/DDBJ whole genome shotgun (WGS) entry which is preliminary data.</text>
</comment>
<dbReference type="Pfam" id="PF12223">
    <property type="entry name" value="DUF3602"/>
    <property type="match status" value="3"/>
</dbReference>
<feature type="region of interest" description="Disordered" evidence="1">
    <location>
        <begin position="92"/>
        <end position="205"/>
    </location>
</feature>
<feature type="compositionally biased region" description="Basic residues" evidence="1">
    <location>
        <begin position="114"/>
        <end position="133"/>
    </location>
</feature>
<evidence type="ECO:0000256" key="1">
    <source>
        <dbReference type="SAM" id="MobiDB-lite"/>
    </source>
</evidence>
<dbReference type="Proteomes" id="UP000054886">
    <property type="component" value="Unassembled WGS sequence"/>
</dbReference>
<dbReference type="PhylomeDB" id="A0A0W0E6M6"/>
<reference evidence="2 3" key="1">
    <citation type="submission" date="2015-10" db="EMBL/GenBank/DDBJ databases">
        <title>Draft genomes sequences of Candida glabrata isolates 1A, 1B, 2A, 2B, 3A and 3B.</title>
        <authorList>
            <person name="Haavelsrud O.E."/>
            <person name="Gaustad P."/>
        </authorList>
    </citation>
    <scope>NUCLEOTIDE SEQUENCE [LARGE SCALE GENOMIC DNA]</scope>
    <source>
        <strain evidence="2">910700640</strain>
    </source>
</reference>